<gene>
    <name evidence="2" type="ORF">LGH70_06325</name>
</gene>
<dbReference type="EMBL" id="JAJADQ010000003">
    <property type="protein sequence ID" value="MCB2377190.1"/>
    <property type="molecule type" value="Genomic_DNA"/>
</dbReference>
<dbReference type="RefSeq" id="WP_226183784.1">
    <property type="nucleotide sequence ID" value="NZ_JAJADQ010000003.1"/>
</dbReference>
<feature type="transmembrane region" description="Helical" evidence="1">
    <location>
        <begin position="114"/>
        <end position="132"/>
    </location>
</feature>
<feature type="transmembrane region" description="Helical" evidence="1">
    <location>
        <begin position="89"/>
        <end position="108"/>
    </location>
</feature>
<keyword evidence="3" id="KW-1185">Reference proteome</keyword>
<reference evidence="2" key="1">
    <citation type="submission" date="2021-10" db="EMBL/GenBank/DDBJ databases">
        <authorList>
            <person name="Dean J.D."/>
            <person name="Kim M.K."/>
            <person name="Newey C.N."/>
            <person name="Stoker T.S."/>
            <person name="Thompson D.W."/>
            <person name="Grose J.H."/>
        </authorList>
    </citation>
    <scope>NUCLEOTIDE SEQUENCE</scope>
    <source>
        <strain evidence="2">BT635</strain>
    </source>
</reference>
<evidence type="ECO:0000313" key="2">
    <source>
        <dbReference type="EMBL" id="MCB2377190.1"/>
    </source>
</evidence>
<proteinExistence type="predicted"/>
<feature type="transmembrane region" description="Helical" evidence="1">
    <location>
        <begin position="9"/>
        <end position="30"/>
    </location>
</feature>
<name>A0ABS8A9W5_9BACT</name>
<dbReference type="Proteomes" id="UP001165297">
    <property type="component" value="Unassembled WGS sequence"/>
</dbReference>
<accession>A0ABS8A9W5</accession>
<comment type="caution">
    <text evidence="2">The sequence shown here is derived from an EMBL/GenBank/DDBJ whole genome shotgun (WGS) entry which is preliminary data.</text>
</comment>
<keyword evidence="1" id="KW-0812">Transmembrane</keyword>
<sequence>MTETRFSTLSLYGTLLITAAIWALLAWSHYHGGVPSHHFLAREDMPAISNWWGGLLLPVLTWLLLQRIRRQAFGPNASSADAPRALRRALYGFVGALAFGVLISVLFTAGASDMAGNAMLGLFVVAFFVPIYRPECLLGFVLAMTYTFGAVLPMIIGTVLGLIGLVLHGVIRRGLLYGVAKLAPLRAVGKPGANS</sequence>
<evidence type="ECO:0000256" key="1">
    <source>
        <dbReference type="SAM" id="Phobius"/>
    </source>
</evidence>
<evidence type="ECO:0000313" key="3">
    <source>
        <dbReference type="Proteomes" id="UP001165297"/>
    </source>
</evidence>
<feature type="transmembrane region" description="Helical" evidence="1">
    <location>
        <begin position="50"/>
        <end position="68"/>
    </location>
</feature>
<protein>
    <submittedName>
        <fullName evidence="2">Uncharacterized protein</fullName>
    </submittedName>
</protein>
<keyword evidence="1" id="KW-1133">Transmembrane helix</keyword>
<keyword evidence="1" id="KW-0472">Membrane</keyword>
<organism evidence="2 3">
    <name type="scientific">Hymenobacter nitidus</name>
    <dbReference type="NCBI Taxonomy" id="2880929"/>
    <lineage>
        <taxon>Bacteria</taxon>
        <taxon>Pseudomonadati</taxon>
        <taxon>Bacteroidota</taxon>
        <taxon>Cytophagia</taxon>
        <taxon>Cytophagales</taxon>
        <taxon>Hymenobacteraceae</taxon>
        <taxon>Hymenobacter</taxon>
    </lineage>
</organism>
<feature type="transmembrane region" description="Helical" evidence="1">
    <location>
        <begin position="139"/>
        <end position="167"/>
    </location>
</feature>